<feature type="domain" description="Tyr recombinase" evidence="2">
    <location>
        <begin position="186"/>
        <end position="405"/>
    </location>
</feature>
<dbReference type="AlphaFoldDB" id="A0A2N7KJ52"/>
<gene>
    <name evidence="3" type="ORF">BCT49_22785</name>
</gene>
<dbReference type="GO" id="GO:0015074">
    <property type="term" value="P:DNA integration"/>
    <property type="evidence" value="ECO:0007669"/>
    <property type="project" value="InterPro"/>
</dbReference>
<dbReference type="InterPro" id="IPR011010">
    <property type="entry name" value="DNA_brk_join_enz"/>
</dbReference>
<organism evidence="3 4">
    <name type="scientific">Vibrio lentus</name>
    <dbReference type="NCBI Taxonomy" id="136468"/>
    <lineage>
        <taxon>Bacteria</taxon>
        <taxon>Pseudomonadati</taxon>
        <taxon>Pseudomonadota</taxon>
        <taxon>Gammaproteobacteria</taxon>
        <taxon>Vibrionales</taxon>
        <taxon>Vibrionaceae</taxon>
        <taxon>Vibrio</taxon>
    </lineage>
</organism>
<evidence type="ECO:0000313" key="3">
    <source>
        <dbReference type="EMBL" id="PMM76075.1"/>
    </source>
</evidence>
<sequence length="420" mass="48707">MQVKLHIYQIGGKTRVSLVNSSYLPDYSLCNHLYQSYGNDAINTQISVAHDLRFFFEWLDHEGIDIEQRISTGEMLQAEEVRRFTQSTKFTFKGITDHKEVATFRLSNKAINNLIHSTKTVSSIVVPPTTNNRIRRSLAFLEYLYLEHHSTGHVPTYIEKRFSDMKSVILLGIRRDTELRTLNGDPEISVIPDKAFYKLLDIIQPNHPNNPFKHSQWRNALIVLLLAQVGERKGAILKLKISDCDFTGTCTKIYVRRTPNDLTDPRKDKPSQKTREHTAYVDKETMLELKSYIANKRKTYIGAERHEFVFISEMATQGESGDPLSISSVNYILRRLSEVIGFQVTPHKLRHKWNELLDDIKDGDESVSPDYLEKVRKYQMGWSENSQMPALYNRYKIIKKAQEYQHQLQEKLLSVISHDS</sequence>
<comment type="caution">
    <text evidence="3">The sequence shown here is derived from an EMBL/GenBank/DDBJ whole genome shotgun (WGS) entry which is preliminary data.</text>
</comment>
<dbReference type="Pfam" id="PF00589">
    <property type="entry name" value="Phage_integrase"/>
    <property type="match status" value="1"/>
</dbReference>
<name>A0A2N7KJ52_9VIBR</name>
<keyword evidence="1" id="KW-0233">DNA recombination</keyword>
<dbReference type="InterPro" id="IPR002104">
    <property type="entry name" value="Integrase_catalytic"/>
</dbReference>
<evidence type="ECO:0000259" key="2">
    <source>
        <dbReference type="PROSITE" id="PS51898"/>
    </source>
</evidence>
<reference evidence="4" key="1">
    <citation type="submission" date="2016-07" db="EMBL/GenBank/DDBJ databases">
        <title>Nontailed viruses are major unrecognized killers of bacteria in the ocean.</title>
        <authorList>
            <person name="Kauffman K."/>
            <person name="Hussain F."/>
            <person name="Yang J."/>
            <person name="Arevalo P."/>
            <person name="Brown J."/>
            <person name="Cutler M."/>
            <person name="Kelly L."/>
            <person name="Polz M.F."/>
        </authorList>
    </citation>
    <scope>NUCLEOTIDE SEQUENCE [LARGE SCALE GENOMIC DNA]</scope>
    <source>
        <strain evidence="4">10N.261.46.F8</strain>
    </source>
</reference>
<dbReference type="Proteomes" id="UP000235406">
    <property type="component" value="Unassembled WGS sequence"/>
</dbReference>
<dbReference type="GO" id="GO:0006310">
    <property type="term" value="P:DNA recombination"/>
    <property type="evidence" value="ECO:0007669"/>
    <property type="project" value="UniProtKB-KW"/>
</dbReference>
<dbReference type="CDD" id="cd00397">
    <property type="entry name" value="DNA_BRE_C"/>
    <property type="match status" value="1"/>
</dbReference>
<evidence type="ECO:0000313" key="4">
    <source>
        <dbReference type="Proteomes" id="UP000235406"/>
    </source>
</evidence>
<dbReference type="OrthoDB" id="6819422at2"/>
<protein>
    <recommendedName>
        <fullName evidence="2">Tyr recombinase domain-containing protein</fullName>
    </recommendedName>
</protein>
<dbReference type="GO" id="GO:0003677">
    <property type="term" value="F:DNA binding"/>
    <property type="evidence" value="ECO:0007669"/>
    <property type="project" value="InterPro"/>
</dbReference>
<dbReference type="PROSITE" id="PS51898">
    <property type="entry name" value="TYR_RECOMBINASE"/>
    <property type="match status" value="1"/>
</dbReference>
<dbReference type="InterPro" id="IPR013762">
    <property type="entry name" value="Integrase-like_cat_sf"/>
</dbReference>
<dbReference type="SUPFAM" id="SSF56349">
    <property type="entry name" value="DNA breaking-rejoining enzymes"/>
    <property type="match status" value="1"/>
</dbReference>
<dbReference type="Gene3D" id="1.10.443.10">
    <property type="entry name" value="Intergrase catalytic core"/>
    <property type="match status" value="1"/>
</dbReference>
<evidence type="ECO:0000256" key="1">
    <source>
        <dbReference type="ARBA" id="ARBA00023172"/>
    </source>
</evidence>
<dbReference type="EMBL" id="MCZK01000035">
    <property type="protein sequence ID" value="PMM76075.1"/>
    <property type="molecule type" value="Genomic_DNA"/>
</dbReference>
<proteinExistence type="predicted"/>
<accession>A0A2N7KJ52</accession>
<dbReference type="RefSeq" id="WP_102434061.1">
    <property type="nucleotide sequence ID" value="NZ_CAWNVI010000035.1"/>
</dbReference>